<dbReference type="PANTHER" id="PTHR32089">
    <property type="entry name" value="METHYL-ACCEPTING CHEMOTAXIS PROTEIN MCPB"/>
    <property type="match status" value="1"/>
</dbReference>
<dbReference type="RefSeq" id="WP_119790392.1">
    <property type="nucleotide sequence ID" value="NZ_QYZD01000001.1"/>
</dbReference>
<dbReference type="SUPFAM" id="SSF58104">
    <property type="entry name" value="Methyl-accepting chemotaxis protein (MCP) signaling domain"/>
    <property type="match status" value="1"/>
</dbReference>
<keyword evidence="4 6" id="KW-0807">Transducer</keyword>
<evidence type="ECO:0000256" key="5">
    <source>
        <dbReference type="ARBA" id="ARBA00029447"/>
    </source>
</evidence>
<dbReference type="SMART" id="SM00304">
    <property type="entry name" value="HAMP"/>
    <property type="match status" value="1"/>
</dbReference>
<comment type="similarity">
    <text evidence="5">Belongs to the methyl-accepting chemotaxis (MCP) protein family.</text>
</comment>
<dbReference type="Pfam" id="PF00015">
    <property type="entry name" value="MCPsignal"/>
    <property type="match status" value="1"/>
</dbReference>
<comment type="subcellular location">
    <subcellularLocation>
        <location evidence="1">Cell membrane</location>
    </subcellularLocation>
</comment>
<feature type="domain" description="HAMP" evidence="9">
    <location>
        <begin position="65"/>
        <end position="118"/>
    </location>
</feature>
<evidence type="ECO:0000256" key="6">
    <source>
        <dbReference type="PROSITE-ProRule" id="PRU00284"/>
    </source>
</evidence>
<dbReference type="PROSITE" id="PS50111">
    <property type="entry name" value="CHEMOTAXIS_TRANSDUC_2"/>
    <property type="match status" value="1"/>
</dbReference>
<keyword evidence="2" id="KW-1003">Cell membrane</keyword>
<dbReference type="EMBL" id="QYZD01000001">
    <property type="protein sequence ID" value="RJG26815.1"/>
    <property type="molecule type" value="Genomic_DNA"/>
</dbReference>
<dbReference type="Proteomes" id="UP000266177">
    <property type="component" value="Unassembled WGS sequence"/>
</dbReference>
<protein>
    <submittedName>
        <fullName evidence="10">Methyl-accepting chemotaxis protein</fullName>
    </submittedName>
</protein>
<evidence type="ECO:0000313" key="11">
    <source>
        <dbReference type="Proteomes" id="UP000266177"/>
    </source>
</evidence>
<name>A0A3A3GNY7_PANTH</name>
<dbReference type="PROSITE" id="PS50885">
    <property type="entry name" value="HAMP"/>
    <property type="match status" value="1"/>
</dbReference>
<comment type="caution">
    <text evidence="10">The sequence shown here is derived from an EMBL/GenBank/DDBJ whole genome shotgun (WGS) entry which is preliminary data.</text>
</comment>
<dbReference type="OrthoDB" id="2489132at2"/>
<dbReference type="InterPro" id="IPR003660">
    <property type="entry name" value="HAMP_dom"/>
</dbReference>
<evidence type="ECO:0000256" key="3">
    <source>
        <dbReference type="ARBA" id="ARBA00023136"/>
    </source>
</evidence>
<dbReference type="GO" id="GO:0007165">
    <property type="term" value="P:signal transduction"/>
    <property type="evidence" value="ECO:0007669"/>
    <property type="project" value="UniProtKB-KW"/>
</dbReference>
<evidence type="ECO:0000259" key="8">
    <source>
        <dbReference type="PROSITE" id="PS50111"/>
    </source>
</evidence>
<dbReference type="CDD" id="cd06225">
    <property type="entry name" value="HAMP"/>
    <property type="match status" value="1"/>
</dbReference>
<dbReference type="AlphaFoldDB" id="A0A3A3GNY7"/>
<dbReference type="InterPro" id="IPR004089">
    <property type="entry name" value="MCPsignal_dom"/>
</dbReference>
<accession>A0A3A3GNY7</accession>
<evidence type="ECO:0000256" key="4">
    <source>
        <dbReference type="ARBA" id="ARBA00023224"/>
    </source>
</evidence>
<reference evidence="10 11" key="1">
    <citation type="submission" date="2018-09" db="EMBL/GenBank/DDBJ databases">
        <title>Paenibacillus SK2017-BO5.</title>
        <authorList>
            <person name="Piskunova J.V."/>
            <person name="Dubiley S.A."/>
            <person name="Severinov K.V."/>
        </authorList>
    </citation>
    <scope>NUCLEOTIDE SEQUENCE [LARGE SCALE GENOMIC DNA]</scope>
    <source>
        <strain evidence="10 11">BO5</strain>
    </source>
</reference>
<keyword evidence="7" id="KW-0812">Transmembrane</keyword>
<dbReference type="GO" id="GO:0005886">
    <property type="term" value="C:plasma membrane"/>
    <property type="evidence" value="ECO:0007669"/>
    <property type="project" value="UniProtKB-SubCell"/>
</dbReference>
<feature type="transmembrane region" description="Helical" evidence="7">
    <location>
        <begin position="46"/>
        <end position="68"/>
    </location>
</feature>
<evidence type="ECO:0000313" key="10">
    <source>
        <dbReference type="EMBL" id="RJG26815.1"/>
    </source>
</evidence>
<evidence type="ECO:0000256" key="1">
    <source>
        <dbReference type="ARBA" id="ARBA00004236"/>
    </source>
</evidence>
<dbReference type="Gene3D" id="6.10.340.10">
    <property type="match status" value="1"/>
</dbReference>
<dbReference type="SMART" id="SM00283">
    <property type="entry name" value="MA"/>
    <property type="match status" value="1"/>
</dbReference>
<keyword evidence="3 7" id="KW-0472">Membrane</keyword>
<proteinExistence type="inferred from homology"/>
<evidence type="ECO:0000256" key="2">
    <source>
        <dbReference type="ARBA" id="ARBA00022475"/>
    </source>
</evidence>
<sequence length="423" mass="45806">MKFGFQMKMVLGLLIVSAVTYATSGFFIFILKPVLAPDMNAVVYDAIIFALGIFWTCFLGWLAARFIVKPLTQLAKAADEAAQGKLNVDIPAYRFHDEIRVLVESFGTMIRNLRGMIAEIKQSAEITTRNTEMLGDAMSAAAEQIEHISRTAEEMNRGAERQAEWTAESAARVERIHESAVGVQRQASDTEQMTSEMLGALADSEDMLKSIIDGMLHAAESGQASIQTVERLNDQAAQIGGISIAVREIADQTHLLALNASIEAARAGEQGAGFAIIASQVRKLAEQSAEAVGSINERIVHMQSQVEEAVRLITAQVEMVSVEAGKKDDAAEALHTIAEVTRRASSSMRDIASAVGQQTEQFAATLGQTKQMAVVVGEMASGTRQVASATQEQTAMMQEIAASSEVLREQAVRLKRQTEVFRG</sequence>
<dbReference type="Gene3D" id="1.10.287.950">
    <property type="entry name" value="Methyl-accepting chemotaxis protein"/>
    <property type="match status" value="1"/>
</dbReference>
<evidence type="ECO:0000259" key="9">
    <source>
        <dbReference type="PROSITE" id="PS50885"/>
    </source>
</evidence>
<dbReference type="Pfam" id="PF00672">
    <property type="entry name" value="HAMP"/>
    <property type="match status" value="1"/>
</dbReference>
<dbReference type="PANTHER" id="PTHR32089:SF112">
    <property type="entry name" value="LYSOZYME-LIKE PROTEIN-RELATED"/>
    <property type="match status" value="1"/>
</dbReference>
<evidence type="ECO:0000256" key="7">
    <source>
        <dbReference type="SAM" id="Phobius"/>
    </source>
</evidence>
<feature type="domain" description="Methyl-accepting transducer" evidence="8">
    <location>
        <begin position="137"/>
        <end position="408"/>
    </location>
</feature>
<organism evidence="10 11">
    <name type="scientific">Paenibacillus thiaminolyticus</name>
    <name type="common">Bacillus thiaminolyticus</name>
    <dbReference type="NCBI Taxonomy" id="49283"/>
    <lineage>
        <taxon>Bacteria</taxon>
        <taxon>Bacillati</taxon>
        <taxon>Bacillota</taxon>
        <taxon>Bacilli</taxon>
        <taxon>Bacillales</taxon>
        <taxon>Paenibacillaceae</taxon>
        <taxon>Paenibacillus</taxon>
    </lineage>
</organism>
<gene>
    <name evidence="10" type="ORF">DQX05_01970</name>
</gene>
<keyword evidence="7" id="KW-1133">Transmembrane helix</keyword>